<dbReference type="GO" id="GO:0008745">
    <property type="term" value="F:N-acetylmuramoyl-L-alanine amidase activity"/>
    <property type="evidence" value="ECO:0007669"/>
    <property type="project" value="UniProtKB-EC"/>
</dbReference>
<dbReference type="SMART" id="SM00644">
    <property type="entry name" value="Ami_2"/>
    <property type="match status" value="1"/>
</dbReference>
<evidence type="ECO:0000256" key="5">
    <source>
        <dbReference type="ARBA" id="ARBA00022801"/>
    </source>
</evidence>
<dbReference type="InterPro" id="IPR051206">
    <property type="entry name" value="NAMLAA_amidase_2"/>
</dbReference>
<evidence type="ECO:0000259" key="8">
    <source>
        <dbReference type="SMART" id="SM00644"/>
    </source>
</evidence>
<dbReference type="GO" id="GO:0001897">
    <property type="term" value="P:symbiont-mediated cytolysis of host cell"/>
    <property type="evidence" value="ECO:0007669"/>
    <property type="project" value="UniProtKB-ARBA"/>
</dbReference>
<dbReference type="Pfam" id="PF01510">
    <property type="entry name" value="Amidase_2"/>
    <property type="match status" value="1"/>
</dbReference>
<dbReference type="Gene3D" id="3.40.80.10">
    <property type="entry name" value="Peptidoglycan recognition protein-like"/>
    <property type="match status" value="1"/>
</dbReference>
<name>A0A8S5MV10_9CAUD</name>
<organism evidence="10">
    <name type="scientific">Siphoviridae sp. ctoSr5</name>
    <dbReference type="NCBI Taxonomy" id="2826460"/>
    <lineage>
        <taxon>Viruses</taxon>
        <taxon>Duplodnaviria</taxon>
        <taxon>Heunggongvirae</taxon>
        <taxon>Uroviricota</taxon>
        <taxon>Caudoviricetes</taxon>
    </lineage>
</organism>
<dbReference type="Pfam" id="PF08230">
    <property type="entry name" value="CW_7"/>
    <property type="match status" value="3"/>
</dbReference>
<reference evidence="10" key="1">
    <citation type="journal article" date="2021" name="Proc. Natl. Acad. Sci. U.S.A.">
        <title>A Catalog of Tens of Thousands of Viruses from Human Metagenomes Reveals Hidden Associations with Chronic Diseases.</title>
        <authorList>
            <person name="Tisza M.J."/>
            <person name="Buck C.B."/>
        </authorList>
    </citation>
    <scope>NUCLEOTIDE SEQUENCE</scope>
    <source>
        <strain evidence="10">CtoSr5</strain>
    </source>
</reference>
<feature type="domain" description="Cpl-7 lysozyme C-terminal" evidence="9">
    <location>
        <begin position="198"/>
        <end position="239"/>
    </location>
</feature>
<dbReference type="EC" id="3.5.1.28" evidence="2"/>
<feature type="compositionally biased region" description="Pro residues" evidence="7">
    <location>
        <begin position="245"/>
        <end position="263"/>
    </location>
</feature>
<accession>A0A8S5MV10</accession>
<evidence type="ECO:0000256" key="2">
    <source>
        <dbReference type="ARBA" id="ARBA00011901"/>
    </source>
</evidence>
<dbReference type="InterPro" id="IPR002502">
    <property type="entry name" value="Amidase_domain"/>
</dbReference>
<evidence type="ECO:0000256" key="7">
    <source>
        <dbReference type="SAM" id="MobiDB-lite"/>
    </source>
</evidence>
<comment type="catalytic activity">
    <reaction evidence="1">
        <text>Hydrolyzes the link between N-acetylmuramoyl residues and L-amino acid residues in certain cell-wall glycopeptides.</text>
        <dbReference type="EC" id="3.5.1.28"/>
    </reaction>
</comment>
<feature type="domain" description="N-acetylmuramoyl-L-alanine amidase" evidence="8">
    <location>
        <begin position="13"/>
        <end position="158"/>
    </location>
</feature>
<dbReference type="GO" id="GO:0071555">
    <property type="term" value="P:cell wall organization"/>
    <property type="evidence" value="ECO:0007669"/>
    <property type="project" value="UniProtKB-KW"/>
</dbReference>
<protein>
    <recommendedName>
        <fullName evidence="2">N-acetylmuramoyl-L-alanine amidase</fullName>
        <ecNumber evidence="2">3.5.1.28</ecNumber>
    </recommendedName>
</protein>
<keyword evidence="6" id="KW-0961">Cell wall biogenesis/degradation</keyword>
<dbReference type="SMART" id="SM01095">
    <property type="entry name" value="Cpl-7"/>
    <property type="match status" value="3"/>
</dbReference>
<dbReference type="InterPro" id="IPR036505">
    <property type="entry name" value="Amidase/PGRP_sf"/>
</dbReference>
<feature type="domain" description="Cpl-7 lysozyme C-terminal" evidence="9">
    <location>
        <begin position="321"/>
        <end position="362"/>
    </location>
</feature>
<dbReference type="GO" id="GO:0009253">
    <property type="term" value="P:peptidoglycan catabolic process"/>
    <property type="evidence" value="ECO:0007669"/>
    <property type="project" value="InterPro"/>
</dbReference>
<evidence type="ECO:0000313" key="10">
    <source>
        <dbReference type="EMBL" id="DAD86044.1"/>
    </source>
</evidence>
<evidence type="ECO:0000259" key="9">
    <source>
        <dbReference type="SMART" id="SM01095"/>
    </source>
</evidence>
<feature type="region of interest" description="Disordered" evidence="7">
    <location>
        <begin position="239"/>
        <end position="266"/>
    </location>
</feature>
<dbReference type="CDD" id="cd06583">
    <property type="entry name" value="PGRP"/>
    <property type="match status" value="1"/>
</dbReference>
<dbReference type="EMBL" id="BK014993">
    <property type="protein sequence ID" value="DAD86044.1"/>
    <property type="molecule type" value="Genomic_DNA"/>
</dbReference>
<proteinExistence type="predicted"/>
<evidence type="ECO:0000256" key="4">
    <source>
        <dbReference type="ARBA" id="ARBA00022638"/>
    </source>
</evidence>
<evidence type="ECO:0000256" key="6">
    <source>
        <dbReference type="ARBA" id="ARBA00023316"/>
    </source>
</evidence>
<dbReference type="GO" id="GO:0042742">
    <property type="term" value="P:defense response to bacterium"/>
    <property type="evidence" value="ECO:0007669"/>
    <property type="project" value="UniProtKB-KW"/>
</dbReference>
<feature type="domain" description="Cpl-7 lysozyme C-terminal" evidence="9">
    <location>
        <begin position="268"/>
        <end position="309"/>
    </location>
</feature>
<dbReference type="GO" id="GO:0009254">
    <property type="term" value="P:peptidoglycan turnover"/>
    <property type="evidence" value="ECO:0007669"/>
    <property type="project" value="TreeGrafter"/>
</dbReference>
<evidence type="ECO:0000256" key="1">
    <source>
        <dbReference type="ARBA" id="ARBA00001561"/>
    </source>
</evidence>
<dbReference type="InterPro" id="IPR013168">
    <property type="entry name" value="Cpl_7_lyso_C"/>
</dbReference>
<keyword evidence="5 10" id="KW-0378">Hydrolase</keyword>
<keyword evidence="3" id="KW-0929">Antimicrobial</keyword>
<dbReference type="PANTHER" id="PTHR30417">
    <property type="entry name" value="N-ACETYLMURAMOYL-L-ALANINE AMIDASE AMID"/>
    <property type="match status" value="1"/>
</dbReference>
<sequence length="362" mass="39035">MSYSSLVEYVKISPNKTSPRDHAIDTITIHCMAGNLSIETCANVFAPTSRKASSNYGVGSDGRIGCYVDEADRSWCSSNKANDMRAITIEVANDGGADTGWHVSGVAMSSLIKLVADVCKRNNINKLVWSDSKDDRINHRNGCNMTVHRDFKNKDCPGAYLMSKMFYIADEVNKLLGASGGSSVSGVVPSNPAPVKSLDEVAREVINGKWGNGSERKERLEASGYVYSSVQAKVNELLGSSSKPAPAPAPKPAPAPQPAPAPRPSKSITEVAQAVMRGDYGNGEDRKNRLQAEGYNYSEVQAEVNRLCHSGSVSSTPSKSIDTIAREVIQGKWGNGSSRKSRLEAAGYNYKEVQRRVNALLK</sequence>
<keyword evidence="4" id="KW-0081">Bacteriolytic enzyme</keyword>
<dbReference type="PANTHER" id="PTHR30417:SF1">
    <property type="entry name" value="N-ACETYLMURAMOYL-L-ALANINE AMIDASE AMID"/>
    <property type="match status" value="1"/>
</dbReference>
<dbReference type="SUPFAM" id="SSF55846">
    <property type="entry name" value="N-acetylmuramoyl-L-alanine amidase-like"/>
    <property type="match status" value="1"/>
</dbReference>
<evidence type="ECO:0000256" key="3">
    <source>
        <dbReference type="ARBA" id="ARBA00022529"/>
    </source>
</evidence>